<accession>A0A5N6TZG0</accession>
<dbReference type="InterPro" id="IPR036638">
    <property type="entry name" value="HLH_DNA-bd_sf"/>
</dbReference>
<evidence type="ECO:0000256" key="1">
    <source>
        <dbReference type="ARBA" id="ARBA00004123"/>
    </source>
</evidence>
<sequence>MAVYFANPSLTTDQNPHWSLGMPSLPAPDYDRYLGGLAVGLGIASTDPAFTSPSPQVQLSDVSSSELSNFDIPKELWCPSNAQHGYGMNGYAPLLPGRSQEMLYPAAGGSLAQEPAARPDSRRTSFDSTEGAFQLPLRLPVGNCSNNPPPPDGSLKPKPTSRRRSSQHSVNRPRRRSSYSDHKEDNPDVWMMRKKAHNQVEKRYRANLNAGFKQLEDVTKLEPVSAATDQKMAKGLRPGRKALILQNAYEHILGLQAELKALQQQLGNN</sequence>
<comment type="subcellular location">
    <subcellularLocation>
        <location evidence="1">Nucleus</location>
    </subcellularLocation>
</comment>
<evidence type="ECO:0000313" key="8">
    <source>
        <dbReference type="EMBL" id="KAE8151451.1"/>
    </source>
</evidence>
<dbReference type="PANTHER" id="PTHR15741:SF27">
    <property type="entry name" value="TRANSCRIPTION FACTOR AP-4"/>
    <property type="match status" value="1"/>
</dbReference>
<dbReference type="SUPFAM" id="SSF47459">
    <property type="entry name" value="HLH, helix-loop-helix DNA-binding domain"/>
    <property type="match status" value="1"/>
</dbReference>
<dbReference type="Pfam" id="PF00010">
    <property type="entry name" value="HLH"/>
    <property type="match status" value="1"/>
</dbReference>
<dbReference type="GO" id="GO:0046983">
    <property type="term" value="F:protein dimerization activity"/>
    <property type="evidence" value="ECO:0007669"/>
    <property type="project" value="InterPro"/>
</dbReference>
<evidence type="ECO:0000256" key="5">
    <source>
        <dbReference type="ARBA" id="ARBA00023242"/>
    </source>
</evidence>
<dbReference type="AlphaFoldDB" id="A0A5N6TZG0"/>
<protein>
    <recommendedName>
        <fullName evidence="7">BHLH domain-containing protein</fullName>
    </recommendedName>
</protein>
<evidence type="ECO:0000256" key="6">
    <source>
        <dbReference type="SAM" id="MobiDB-lite"/>
    </source>
</evidence>
<keyword evidence="3" id="KW-0238">DNA-binding</keyword>
<evidence type="ECO:0000256" key="3">
    <source>
        <dbReference type="ARBA" id="ARBA00023125"/>
    </source>
</evidence>
<dbReference type="InterPro" id="IPR011598">
    <property type="entry name" value="bHLH_dom"/>
</dbReference>
<dbReference type="GO" id="GO:0000978">
    <property type="term" value="F:RNA polymerase II cis-regulatory region sequence-specific DNA binding"/>
    <property type="evidence" value="ECO:0007669"/>
    <property type="project" value="TreeGrafter"/>
</dbReference>
<keyword evidence="9" id="KW-1185">Reference proteome</keyword>
<feature type="domain" description="BHLH" evidence="7">
    <location>
        <begin position="192"/>
        <end position="255"/>
    </location>
</feature>
<dbReference type="EMBL" id="ML742071">
    <property type="protein sequence ID" value="KAE8151451.1"/>
    <property type="molecule type" value="Genomic_DNA"/>
</dbReference>
<dbReference type="PROSITE" id="PS50888">
    <property type="entry name" value="BHLH"/>
    <property type="match status" value="1"/>
</dbReference>
<name>A0A5N6TZG0_ASPAV</name>
<reference evidence="8 9" key="1">
    <citation type="submission" date="2019-04" db="EMBL/GenBank/DDBJ databases">
        <title>Friends and foes A comparative genomics study of 23 Aspergillus species from section Flavi.</title>
        <authorList>
            <consortium name="DOE Joint Genome Institute"/>
            <person name="Kjaerbolling I."/>
            <person name="Vesth T."/>
            <person name="Frisvad J.C."/>
            <person name="Nybo J.L."/>
            <person name="Theobald S."/>
            <person name="Kildgaard S."/>
            <person name="Isbrandt T."/>
            <person name="Kuo A."/>
            <person name="Sato A."/>
            <person name="Lyhne E.K."/>
            <person name="Kogle M.E."/>
            <person name="Wiebenga A."/>
            <person name="Kun R.S."/>
            <person name="Lubbers R.J."/>
            <person name="Makela M.R."/>
            <person name="Barry K."/>
            <person name="Chovatia M."/>
            <person name="Clum A."/>
            <person name="Daum C."/>
            <person name="Haridas S."/>
            <person name="He G."/>
            <person name="LaButti K."/>
            <person name="Lipzen A."/>
            <person name="Mondo S."/>
            <person name="Riley R."/>
            <person name="Salamov A."/>
            <person name="Simmons B.A."/>
            <person name="Magnuson J.K."/>
            <person name="Henrissat B."/>
            <person name="Mortensen U.H."/>
            <person name="Larsen T.O."/>
            <person name="Devries R.P."/>
            <person name="Grigoriev I.V."/>
            <person name="Machida M."/>
            <person name="Baker S.E."/>
            <person name="Andersen M.R."/>
        </authorList>
    </citation>
    <scope>NUCLEOTIDE SEQUENCE [LARGE SCALE GENOMIC DNA]</scope>
    <source>
        <strain evidence="8 9">IBT 18842</strain>
    </source>
</reference>
<dbReference type="InterPro" id="IPR052207">
    <property type="entry name" value="Max-like/E-box_TFs"/>
</dbReference>
<dbReference type="PANTHER" id="PTHR15741">
    <property type="entry name" value="BASIC HELIX-LOOP-HELIX ZIP TRANSCRIPTION FACTOR"/>
    <property type="match status" value="1"/>
</dbReference>
<feature type="compositionally biased region" description="Basic residues" evidence="6">
    <location>
        <begin position="159"/>
        <end position="177"/>
    </location>
</feature>
<evidence type="ECO:0000313" key="9">
    <source>
        <dbReference type="Proteomes" id="UP000325780"/>
    </source>
</evidence>
<gene>
    <name evidence="8" type="ORF">BDV25DRAFT_138871</name>
</gene>
<organism evidence="8 9">
    <name type="scientific">Aspergillus avenaceus</name>
    <dbReference type="NCBI Taxonomy" id="36643"/>
    <lineage>
        <taxon>Eukaryota</taxon>
        <taxon>Fungi</taxon>
        <taxon>Dikarya</taxon>
        <taxon>Ascomycota</taxon>
        <taxon>Pezizomycotina</taxon>
        <taxon>Eurotiomycetes</taxon>
        <taxon>Eurotiomycetidae</taxon>
        <taxon>Eurotiales</taxon>
        <taxon>Aspergillaceae</taxon>
        <taxon>Aspergillus</taxon>
        <taxon>Aspergillus subgen. Circumdati</taxon>
    </lineage>
</organism>
<evidence type="ECO:0000256" key="2">
    <source>
        <dbReference type="ARBA" id="ARBA00023015"/>
    </source>
</evidence>
<keyword evidence="2" id="KW-0805">Transcription regulation</keyword>
<evidence type="ECO:0000259" key="7">
    <source>
        <dbReference type="PROSITE" id="PS50888"/>
    </source>
</evidence>
<keyword evidence="4" id="KW-0804">Transcription</keyword>
<dbReference type="OrthoDB" id="4487424at2759"/>
<dbReference type="Gene3D" id="4.10.280.10">
    <property type="entry name" value="Helix-loop-helix DNA-binding domain"/>
    <property type="match status" value="1"/>
</dbReference>
<keyword evidence="5" id="KW-0539">Nucleus</keyword>
<evidence type="ECO:0000256" key="4">
    <source>
        <dbReference type="ARBA" id="ARBA00023163"/>
    </source>
</evidence>
<dbReference type="GO" id="GO:0000981">
    <property type="term" value="F:DNA-binding transcription factor activity, RNA polymerase II-specific"/>
    <property type="evidence" value="ECO:0007669"/>
    <property type="project" value="TreeGrafter"/>
</dbReference>
<dbReference type="Proteomes" id="UP000325780">
    <property type="component" value="Unassembled WGS sequence"/>
</dbReference>
<feature type="region of interest" description="Disordered" evidence="6">
    <location>
        <begin position="109"/>
        <end position="187"/>
    </location>
</feature>
<proteinExistence type="predicted"/>
<dbReference type="GO" id="GO:0005634">
    <property type="term" value="C:nucleus"/>
    <property type="evidence" value="ECO:0007669"/>
    <property type="project" value="UniProtKB-SubCell"/>
</dbReference>